<name>A0ABS0A3I3_9FLAO</name>
<evidence type="ECO:0000313" key="2">
    <source>
        <dbReference type="Proteomes" id="UP001194729"/>
    </source>
</evidence>
<evidence type="ECO:0008006" key="3">
    <source>
        <dbReference type="Google" id="ProtNLM"/>
    </source>
</evidence>
<reference evidence="1 2" key="1">
    <citation type="submission" date="2020-11" db="EMBL/GenBank/DDBJ databases">
        <title>P. mediterranea TC4 genome.</title>
        <authorList>
            <person name="Molmeret M."/>
        </authorList>
    </citation>
    <scope>NUCLEOTIDE SEQUENCE [LARGE SCALE GENOMIC DNA]</scope>
    <source>
        <strain evidence="1 2">TC4</strain>
    </source>
</reference>
<gene>
    <name evidence="1" type="ORF">FNJ87_06025</name>
</gene>
<organism evidence="1 2">
    <name type="scientific">Nonlabens mediterrranea</name>
    <dbReference type="NCBI Taxonomy" id="1419947"/>
    <lineage>
        <taxon>Bacteria</taxon>
        <taxon>Pseudomonadati</taxon>
        <taxon>Bacteroidota</taxon>
        <taxon>Flavobacteriia</taxon>
        <taxon>Flavobacteriales</taxon>
        <taxon>Flavobacteriaceae</taxon>
        <taxon>Nonlabens</taxon>
    </lineage>
</organism>
<dbReference type="Proteomes" id="UP001194729">
    <property type="component" value="Unassembled WGS sequence"/>
</dbReference>
<protein>
    <recommendedName>
        <fullName evidence="3">GIY-YIG domain-containing protein</fullName>
    </recommendedName>
</protein>
<accession>A0ABS0A3I3</accession>
<evidence type="ECO:0000313" key="1">
    <source>
        <dbReference type="EMBL" id="MBF4983911.1"/>
    </source>
</evidence>
<comment type="caution">
    <text evidence="1">The sequence shown here is derived from an EMBL/GenBank/DDBJ whole genome shotgun (WGS) entry which is preliminary data.</text>
</comment>
<keyword evidence="2" id="KW-1185">Reference proteome</keyword>
<dbReference type="EMBL" id="JADKYU010000309">
    <property type="protein sequence ID" value="MBF4983911.1"/>
    <property type="molecule type" value="Genomic_DNA"/>
</dbReference>
<sequence>MNIDIREETKAIEEQVEAIVEKILVNQDKFKISTFHLSELPESNNWENHPNIDPIFKRHVEKLDTYKKDCLYWFSCEDAEKATILNNALNQYRTKYSGRNDYRVVPTSNQYNSDTNIIYVGVRRGSTAKNPKCTNIIGRINQHLGYYKQRKTQGLQLLHWAKYLDIDVTLHVVHFNDELGSLLYVIEKAIAKELVPHCGRH</sequence>
<proteinExistence type="predicted"/>